<dbReference type="InterPro" id="IPR011004">
    <property type="entry name" value="Trimer_LpxA-like_sf"/>
</dbReference>
<keyword evidence="2" id="KW-0808">Transferase</keyword>
<dbReference type="Pfam" id="PF14602">
    <property type="entry name" value="Hexapep_2"/>
    <property type="match status" value="1"/>
</dbReference>
<dbReference type="InterPro" id="IPR050179">
    <property type="entry name" value="Trans_hexapeptide_repeat"/>
</dbReference>
<protein>
    <submittedName>
        <fullName evidence="2">Acetyltransferase-like isoleucine patch superfamily enzyme</fullName>
    </submittedName>
</protein>
<dbReference type="InterPro" id="IPR001451">
    <property type="entry name" value="Hexapep"/>
</dbReference>
<dbReference type="SUPFAM" id="SSF51161">
    <property type="entry name" value="Trimeric LpxA-like enzymes"/>
    <property type="match status" value="1"/>
</dbReference>
<name>A0A7W5ZS28_9BACT</name>
<dbReference type="PANTHER" id="PTHR43300">
    <property type="entry name" value="ACETYLTRANSFERASE"/>
    <property type="match status" value="1"/>
</dbReference>
<reference evidence="2 3" key="1">
    <citation type="submission" date="2020-08" db="EMBL/GenBank/DDBJ databases">
        <title>Genomic Encyclopedia of Type Strains, Phase IV (KMG-IV): sequencing the most valuable type-strain genomes for metagenomic binning, comparative biology and taxonomic classification.</title>
        <authorList>
            <person name="Goeker M."/>
        </authorList>
    </citation>
    <scope>NUCLEOTIDE SEQUENCE [LARGE SCALE GENOMIC DNA]</scope>
    <source>
        <strain evidence="2 3">DSM 17976</strain>
    </source>
</reference>
<evidence type="ECO:0000313" key="2">
    <source>
        <dbReference type="EMBL" id="MBB3841061.1"/>
    </source>
</evidence>
<comment type="similarity">
    <text evidence="1">Belongs to the transferase hexapeptide repeat family.</text>
</comment>
<dbReference type="PANTHER" id="PTHR43300:SF7">
    <property type="entry name" value="UDP-N-ACETYLBACILLOSAMINE N-ACETYLTRANSFERASE"/>
    <property type="match status" value="1"/>
</dbReference>
<comment type="caution">
    <text evidence="2">The sequence shown here is derived from an EMBL/GenBank/DDBJ whole genome shotgun (WGS) entry which is preliminary data.</text>
</comment>
<keyword evidence="3" id="KW-1185">Reference proteome</keyword>
<sequence length="192" mass="21415">MNAYITEKVHFFGIKSIGFFSIVGDEKMSTTIGDNAKIGRYCIVEGDVIIGDNFEMDDYCTVYQNCRIGNNVKLLYGKKIYGKSMIGNDCIIGGHIPERCILADRVTFMGEVAHSHYNPTRDWNTTDEPSPVIGEGSIVGVNAILVGGIHIGQNCYVSAGEILRTDLPDNTIFIKNEIKEIKYFKGLIRTRY</sequence>
<proteinExistence type="inferred from homology"/>
<dbReference type="AlphaFoldDB" id="A0A7W5ZS28"/>
<dbReference type="GO" id="GO:0016740">
    <property type="term" value="F:transferase activity"/>
    <property type="evidence" value="ECO:0007669"/>
    <property type="project" value="UniProtKB-KW"/>
</dbReference>
<accession>A0A7W5ZS28</accession>
<dbReference type="Proteomes" id="UP000541352">
    <property type="component" value="Unassembled WGS sequence"/>
</dbReference>
<evidence type="ECO:0000313" key="3">
    <source>
        <dbReference type="Proteomes" id="UP000541352"/>
    </source>
</evidence>
<organism evidence="2 3">
    <name type="scientific">Runella defluvii</name>
    <dbReference type="NCBI Taxonomy" id="370973"/>
    <lineage>
        <taxon>Bacteria</taxon>
        <taxon>Pseudomonadati</taxon>
        <taxon>Bacteroidota</taxon>
        <taxon>Cytophagia</taxon>
        <taxon>Cytophagales</taxon>
        <taxon>Spirosomataceae</taxon>
        <taxon>Runella</taxon>
    </lineage>
</organism>
<dbReference type="RefSeq" id="WP_183978468.1">
    <property type="nucleotide sequence ID" value="NZ_JACIBY010000014.1"/>
</dbReference>
<gene>
    <name evidence="2" type="ORF">FHS57_005082</name>
</gene>
<dbReference type="Gene3D" id="2.160.10.10">
    <property type="entry name" value="Hexapeptide repeat proteins"/>
    <property type="match status" value="2"/>
</dbReference>
<dbReference type="EMBL" id="JACIBY010000014">
    <property type="protein sequence ID" value="MBB3841061.1"/>
    <property type="molecule type" value="Genomic_DNA"/>
</dbReference>
<dbReference type="Pfam" id="PF00132">
    <property type="entry name" value="Hexapep"/>
    <property type="match status" value="1"/>
</dbReference>
<evidence type="ECO:0000256" key="1">
    <source>
        <dbReference type="ARBA" id="ARBA00007274"/>
    </source>
</evidence>